<dbReference type="WBParaSite" id="nRc.2.0.1.t47571-RA">
    <property type="protein sequence ID" value="nRc.2.0.1.t47571-RA"/>
    <property type="gene ID" value="nRc.2.0.1.g47571"/>
</dbReference>
<dbReference type="Pfam" id="PF00335">
    <property type="entry name" value="Tetraspanin"/>
    <property type="match status" value="1"/>
</dbReference>
<dbReference type="PRINTS" id="PR00259">
    <property type="entry name" value="TMFOUR"/>
</dbReference>
<name>A0A915LCN3_ROMCU</name>
<feature type="transmembrane region" description="Helical" evidence="5">
    <location>
        <begin position="58"/>
        <end position="84"/>
    </location>
</feature>
<evidence type="ECO:0000313" key="7">
    <source>
        <dbReference type="WBParaSite" id="nRc.2.0.1.t47571-RA"/>
    </source>
</evidence>
<evidence type="ECO:0000256" key="4">
    <source>
        <dbReference type="ARBA" id="ARBA00023136"/>
    </source>
</evidence>
<keyword evidence="2 5" id="KW-0812">Transmembrane</keyword>
<proteinExistence type="predicted"/>
<organism evidence="6 7">
    <name type="scientific">Romanomermis culicivorax</name>
    <name type="common">Nematode worm</name>
    <dbReference type="NCBI Taxonomy" id="13658"/>
    <lineage>
        <taxon>Eukaryota</taxon>
        <taxon>Metazoa</taxon>
        <taxon>Ecdysozoa</taxon>
        <taxon>Nematoda</taxon>
        <taxon>Enoplea</taxon>
        <taxon>Dorylaimia</taxon>
        <taxon>Mermithida</taxon>
        <taxon>Mermithoidea</taxon>
        <taxon>Mermithidae</taxon>
        <taxon>Romanomermis</taxon>
    </lineage>
</organism>
<dbReference type="AlphaFoldDB" id="A0A915LCN3"/>
<comment type="subcellular location">
    <subcellularLocation>
        <location evidence="1">Membrane</location>
        <topology evidence="1">Multi-pass membrane protein</topology>
    </subcellularLocation>
</comment>
<evidence type="ECO:0000256" key="3">
    <source>
        <dbReference type="ARBA" id="ARBA00022989"/>
    </source>
</evidence>
<protein>
    <submittedName>
        <fullName evidence="7">Tetraspanin</fullName>
    </submittedName>
</protein>
<sequence length="88" mass="9617">LFGVILLVVGSITQYYNRIYVEFVGYKVFVIPIVIIGLGTLIFLISIIGCCGSIRENYVVLLAFAGVLMGACLAEATLTLVAYMSRFE</sequence>
<dbReference type="Proteomes" id="UP000887565">
    <property type="component" value="Unplaced"/>
</dbReference>
<accession>A0A915LCN3</accession>
<evidence type="ECO:0000256" key="1">
    <source>
        <dbReference type="ARBA" id="ARBA00004141"/>
    </source>
</evidence>
<keyword evidence="4 5" id="KW-0472">Membrane</keyword>
<dbReference type="InterPro" id="IPR018499">
    <property type="entry name" value="Tetraspanin/Peripherin"/>
</dbReference>
<evidence type="ECO:0000256" key="5">
    <source>
        <dbReference type="SAM" id="Phobius"/>
    </source>
</evidence>
<evidence type="ECO:0000313" key="6">
    <source>
        <dbReference type="Proteomes" id="UP000887565"/>
    </source>
</evidence>
<reference evidence="7" key="1">
    <citation type="submission" date="2022-11" db="UniProtKB">
        <authorList>
            <consortium name="WormBaseParasite"/>
        </authorList>
    </citation>
    <scope>IDENTIFICATION</scope>
</reference>
<evidence type="ECO:0000256" key="2">
    <source>
        <dbReference type="ARBA" id="ARBA00022692"/>
    </source>
</evidence>
<keyword evidence="3 5" id="KW-1133">Transmembrane helix</keyword>
<keyword evidence="6" id="KW-1185">Reference proteome</keyword>
<feature type="transmembrane region" description="Helical" evidence="5">
    <location>
        <begin position="29"/>
        <end position="51"/>
    </location>
</feature>
<dbReference type="GO" id="GO:0016020">
    <property type="term" value="C:membrane"/>
    <property type="evidence" value="ECO:0007669"/>
    <property type="project" value="UniProtKB-SubCell"/>
</dbReference>